<organism evidence="2 4">
    <name type="scientific">Chryseobacterium jejuense</name>
    <dbReference type="NCBI Taxonomy" id="445960"/>
    <lineage>
        <taxon>Bacteria</taxon>
        <taxon>Pseudomonadati</taxon>
        <taxon>Bacteroidota</taxon>
        <taxon>Flavobacteriia</taxon>
        <taxon>Flavobacteriales</taxon>
        <taxon>Weeksellaceae</taxon>
        <taxon>Chryseobacterium group</taxon>
        <taxon>Chryseobacterium</taxon>
    </lineage>
</organism>
<name>A0A2X2XM69_CHRJE</name>
<dbReference type="RefSeq" id="WP_089734093.1">
    <property type="nucleotide sequence ID" value="NZ_FNEG01000001.1"/>
</dbReference>
<dbReference type="Proteomes" id="UP000199426">
    <property type="component" value="Unassembled WGS sequence"/>
</dbReference>
<dbReference type="AlphaFoldDB" id="A0A2X2XM69"/>
<dbReference type="EMBL" id="FNEG01000001">
    <property type="protein sequence ID" value="SDI37089.1"/>
    <property type="molecule type" value="Genomic_DNA"/>
</dbReference>
<dbReference type="EMBL" id="UAWB01000002">
    <property type="protein sequence ID" value="SQB26859.1"/>
    <property type="molecule type" value="Genomic_DNA"/>
</dbReference>
<evidence type="ECO:0000313" key="4">
    <source>
        <dbReference type="Proteomes" id="UP000251670"/>
    </source>
</evidence>
<evidence type="ECO:0000313" key="3">
    <source>
        <dbReference type="Proteomes" id="UP000199426"/>
    </source>
</evidence>
<gene>
    <name evidence="2" type="ORF">NCTC13492_00537</name>
    <name evidence="1" type="ORF">SAMN05421542_0997</name>
</gene>
<proteinExistence type="predicted"/>
<dbReference type="OrthoDB" id="1149023at2"/>
<evidence type="ECO:0000313" key="1">
    <source>
        <dbReference type="EMBL" id="SDI37089.1"/>
    </source>
</evidence>
<dbReference type="Proteomes" id="UP000251670">
    <property type="component" value="Unassembled WGS sequence"/>
</dbReference>
<reference evidence="2 4" key="2">
    <citation type="submission" date="2018-06" db="EMBL/GenBank/DDBJ databases">
        <authorList>
            <consortium name="Pathogen Informatics"/>
            <person name="Doyle S."/>
        </authorList>
    </citation>
    <scope>NUCLEOTIDE SEQUENCE [LARGE SCALE GENOMIC DNA]</scope>
    <source>
        <strain evidence="2 4">NCTC13492</strain>
    </source>
</reference>
<protein>
    <submittedName>
        <fullName evidence="2">Uncharacterized protein</fullName>
    </submittedName>
</protein>
<reference evidence="1 3" key="1">
    <citation type="submission" date="2016-10" db="EMBL/GenBank/DDBJ databases">
        <authorList>
            <person name="Varghese N."/>
            <person name="Submissions S."/>
        </authorList>
    </citation>
    <scope>NUCLEOTIDE SEQUENCE [LARGE SCALE GENOMIC DNA]</scope>
    <source>
        <strain evidence="1 3">DSM 19299</strain>
    </source>
</reference>
<evidence type="ECO:0000313" key="2">
    <source>
        <dbReference type="EMBL" id="SQB26859.1"/>
    </source>
</evidence>
<dbReference type="STRING" id="445960.SAMN05421542_0997"/>
<keyword evidence="3" id="KW-1185">Reference proteome</keyword>
<accession>A0A2X2XM69</accession>
<sequence>MKKYILLGLILSLSVHAEKKTEPVVSHQNILVTAQEIRYFENEPRYGAYISTSNCSFEVLINDIPVIKHIDSSGSGLAGSYFPLNEWITKKGNQKISIKMTPGFNQEKNTLHTELAPNSELQIKIVKSVFNKTGGSEEDEVRKYSTSKKKQVNDDRFEDTFTFFADVPYHIETLDNAEFLLTDDKDKLQLLEQQVLAKYDKVRDIYMKGSWSALAAIYYNREKRVAKQLSLLPDEIKSRWNNDYVFRTNTDITFFDLKPIEDYKMTFYADGKIVCLQQINNEKSSLWGGFKRKGKDNITTTYITLYLYRPKGTKDLEVY</sequence>